<accession>A0ABD5NBY5</accession>
<gene>
    <name evidence="1" type="ORF">ACFOKC_02515</name>
</gene>
<dbReference type="EMBL" id="JBHRWN010000002">
    <property type="protein sequence ID" value="MFC3476592.1"/>
    <property type="molecule type" value="Genomic_DNA"/>
</dbReference>
<comment type="caution">
    <text evidence="1">The sequence shown here is derived from an EMBL/GenBank/DDBJ whole genome shotgun (WGS) entry which is preliminary data.</text>
</comment>
<sequence>MNASESPTPTWRGEPLSVTTDLSVSVDGTDVGVESTGDRVLVDVPALGAAVDVLRSVPRERLTGFSAALRAADVTVEVRVRESPVAILGADARAGPVSRRLGVAPAEFRVGGALVAVARGAGASVAEARRLLDALAS</sequence>
<reference evidence="1 2" key="1">
    <citation type="journal article" date="2019" name="Int. J. Syst. Evol. Microbiol.">
        <title>The Global Catalogue of Microorganisms (GCM) 10K type strain sequencing project: providing services to taxonomists for standard genome sequencing and annotation.</title>
        <authorList>
            <consortium name="The Broad Institute Genomics Platform"/>
            <consortium name="The Broad Institute Genome Sequencing Center for Infectious Disease"/>
            <person name="Wu L."/>
            <person name="Ma J."/>
        </authorList>
    </citation>
    <scope>NUCLEOTIDE SEQUENCE [LARGE SCALE GENOMIC DNA]</scope>
    <source>
        <strain evidence="1 2">CGMCC 1.12562</strain>
    </source>
</reference>
<evidence type="ECO:0000313" key="2">
    <source>
        <dbReference type="Proteomes" id="UP001595660"/>
    </source>
</evidence>
<dbReference type="RefSeq" id="WP_390226270.1">
    <property type="nucleotide sequence ID" value="NZ_JBHRWN010000002.1"/>
</dbReference>
<organism evidence="1 2">
    <name type="scientific">Halobacterium litoreum</name>
    <dbReference type="NCBI Taxonomy" id="2039234"/>
    <lineage>
        <taxon>Archaea</taxon>
        <taxon>Methanobacteriati</taxon>
        <taxon>Methanobacteriota</taxon>
        <taxon>Stenosarchaea group</taxon>
        <taxon>Halobacteria</taxon>
        <taxon>Halobacteriales</taxon>
        <taxon>Halobacteriaceae</taxon>
        <taxon>Halobacterium</taxon>
    </lineage>
</organism>
<dbReference type="AlphaFoldDB" id="A0ABD5NBY5"/>
<name>A0ABD5NBY5_9EURY</name>
<protein>
    <submittedName>
        <fullName evidence="1">Uncharacterized protein</fullName>
    </submittedName>
</protein>
<evidence type="ECO:0000313" key="1">
    <source>
        <dbReference type="EMBL" id="MFC3476592.1"/>
    </source>
</evidence>
<keyword evidence="2" id="KW-1185">Reference proteome</keyword>
<dbReference type="Proteomes" id="UP001595660">
    <property type="component" value="Unassembled WGS sequence"/>
</dbReference>
<proteinExistence type="predicted"/>